<dbReference type="STRING" id="1121485.GCA_000426485_02852"/>
<dbReference type="OrthoDB" id="1117518at2"/>
<dbReference type="PROSITE" id="PS00041">
    <property type="entry name" value="HTH_ARAC_FAMILY_1"/>
    <property type="match status" value="1"/>
</dbReference>
<dbReference type="AlphaFoldDB" id="A0A4Y8L409"/>
<dbReference type="Gene3D" id="1.10.10.60">
    <property type="entry name" value="Homeodomain-like"/>
    <property type="match status" value="2"/>
</dbReference>
<accession>A0A4Y8L409</accession>
<dbReference type="PANTHER" id="PTHR43280">
    <property type="entry name" value="ARAC-FAMILY TRANSCRIPTIONAL REGULATOR"/>
    <property type="match status" value="1"/>
</dbReference>
<dbReference type="RefSeq" id="WP_134436095.1">
    <property type="nucleotide sequence ID" value="NZ_SOML01000004.1"/>
</dbReference>
<feature type="region of interest" description="Disordered" evidence="5">
    <location>
        <begin position="452"/>
        <end position="471"/>
    </location>
</feature>
<dbReference type="Pfam" id="PF12833">
    <property type="entry name" value="HTH_18"/>
    <property type="match status" value="1"/>
</dbReference>
<evidence type="ECO:0000256" key="3">
    <source>
        <dbReference type="ARBA" id="ARBA00023163"/>
    </source>
</evidence>
<reference evidence="8 9" key="1">
    <citation type="submission" date="2019-03" db="EMBL/GenBank/DDBJ databases">
        <title>San Antonio Military Medical Center submission to MRSN (WRAIR), pending publication.</title>
        <authorList>
            <person name="Blyth D.M."/>
            <person name="Mccarthy S.L."/>
            <person name="Schall S.E."/>
            <person name="Stam J.A."/>
            <person name="Ong A.C."/>
            <person name="Mcgann P.T."/>
        </authorList>
    </citation>
    <scope>NUCLEOTIDE SEQUENCE [LARGE SCALE GENOMIC DNA]</scope>
    <source>
        <strain evidence="8 9">MRSN571793</strain>
    </source>
</reference>
<keyword evidence="2" id="KW-0238">DNA-binding</keyword>
<feature type="transmembrane region" description="Helical" evidence="6">
    <location>
        <begin position="403"/>
        <end position="422"/>
    </location>
</feature>
<dbReference type="GO" id="GO:0043565">
    <property type="term" value="F:sequence-specific DNA binding"/>
    <property type="evidence" value="ECO:0007669"/>
    <property type="project" value="InterPro"/>
</dbReference>
<evidence type="ECO:0000313" key="9">
    <source>
        <dbReference type="Proteomes" id="UP000297861"/>
    </source>
</evidence>
<keyword evidence="3" id="KW-0804">Transcription</keyword>
<dbReference type="InterPro" id="IPR019734">
    <property type="entry name" value="TPR_rpt"/>
</dbReference>
<dbReference type="InterPro" id="IPR018062">
    <property type="entry name" value="HTH_AraC-typ_CS"/>
</dbReference>
<dbReference type="SMART" id="SM00342">
    <property type="entry name" value="HTH_ARAC"/>
    <property type="match status" value="1"/>
</dbReference>
<keyword evidence="6" id="KW-0472">Membrane</keyword>
<gene>
    <name evidence="8" type="ORF">E2605_08290</name>
</gene>
<dbReference type="Proteomes" id="UP000297861">
    <property type="component" value="Unassembled WGS sequence"/>
</dbReference>
<dbReference type="InterPro" id="IPR018060">
    <property type="entry name" value="HTH_AraC"/>
</dbReference>
<sequence length="594" mass="69012">MKLTTPYRFLAFIAMHLIVLGLSSQDQKYASNPDRTIRELKLKLNKDKHNYEELKELSSLLVNRGDYNQTIFYARKLDSISTINKNEVYQMYAGIYLGQALMMNGVQEESRYYMDKSLKLAISLSNDSALASAYNGLGLYAANIEMDYYRSINYFFEGIQAAQRSSNERLYSILLCNISGIYYLKKDPKGLKYALECYELGHKKRDPYLIFCGSTNSAYMYYLQKDYEEALKYIKEAEFIMDKNNFYDRANVYNLYGNILLEKGDKSSAHEMFDKALSFEEHSQISSIVDSYLGLAKLMIVDRKYPDALAFLYKGLDISQKNKNTIHTLTLYEKIADTYQLEENYESAIMYYKIYHHLSDSVFNADKERSISELRVKYDMEKHENEVQQSNLIILQKEKNIQALLFALVLIILLLGGTYLSYYRKNKLYLQIVKRNQEAIKKEKYLQAQLAELSETEPNNPAPDKYTGSSLTDEKSLSLYNRLDNLMRKEHIYRQKDITKEKLALSLNTNRTYLSQVINTYANVTFNHFINSFRIEDAVRTLSDPESDVPLKALASDLGFNSITTFYKAFQSSVGMTPSQYREKVVLLEKMKSK</sequence>
<dbReference type="SMART" id="SM00028">
    <property type="entry name" value="TPR"/>
    <property type="match status" value="4"/>
</dbReference>
<keyword evidence="9" id="KW-1185">Reference proteome</keyword>
<dbReference type="InterPro" id="IPR011990">
    <property type="entry name" value="TPR-like_helical_dom_sf"/>
</dbReference>
<proteinExistence type="predicted"/>
<dbReference type="PROSITE" id="PS50005">
    <property type="entry name" value="TPR"/>
    <property type="match status" value="1"/>
</dbReference>
<protein>
    <submittedName>
        <fullName evidence="8">AraC family transcriptional regulator</fullName>
    </submittedName>
</protein>
<feature type="domain" description="HTH araC/xylS-type" evidence="7">
    <location>
        <begin position="481"/>
        <end position="584"/>
    </location>
</feature>
<keyword evidence="6" id="KW-1133">Transmembrane helix</keyword>
<dbReference type="Gene3D" id="1.25.40.10">
    <property type="entry name" value="Tetratricopeptide repeat domain"/>
    <property type="match status" value="2"/>
</dbReference>
<dbReference type="PROSITE" id="PS01124">
    <property type="entry name" value="HTH_ARAC_FAMILY_2"/>
    <property type="match status" value="1"/>
</dbReference>
<keyword evidence="4" id="KW-0802">TPR repeat</keyword>
<comment type="caution">
    <text evidence="8">The sequence shown here is derived from an EMBL/GenBank/DDBJ whole genome shotgun (WGS) entry which is preliminary data.</text>
</comment>
<evidence type="ECO:0000259" key="7">
    <source>
        <dbReference type="PROSITE" id="PS01124"/>
    </source>
</evidence>
<dbReference type="GO" id="GO:0003700">
    <property type="term" value="F:DNA-binding transcription factor activity"/>
    <property type="evidence" value="ECO:0007669"/>
    <property type="project" value="InterPro"/>
</dbReference>
<feature type="repeat" description="TPR" evidence="4">
    <location>
        <begin position="250"/>
        <end position="283"/>
    </location>
</feature>
<evidence type="ECO:0000256" key="5">
    <source>
        <dbReference type="SAM" id="MobiDB-lite"/>
    </source>
</evidence>
<evidence type="ECO:0000313" key="8">
    <source>
        <dbReference type="EMBL" id="TFD96808.1"/>
    </source>
</evidence>
<keyword evidence="6" id="KW-0812">Transmembrane</keyword>
<dbReference type="PANTHER" id="PTHR43280:SF29">
    <property type="entry name" value="ARAC-FAMILY TRANSCRIPTIONAL REGULATOR"/>
    <property type="match status" value="1"/>
</dbReference>
<evidence type="ECO:0000256" key="6">
    <source>
        <dbReference type="SAM" id="Phobius"/>
    </source>
</evidence>
<dbReference type="EMBL" id="SOML01000004">
    <property type="protein sequence ID" value="TFD96808.1"/>
    <property type="molecule type" value="Genomic_DNA"/>
</dbReference>
<dbReference type="SUPFAM" id="SSF48452">
    <property type="entry name" value="TPR-like"/>
    <property type="match status" value="2"/>
</dbReference>
<organism evidence="8 9">
    <name type="scientific">Dysgonomonas capnocytophagoides</name>
    <dbReference type="NCBI Taxonomy" id="45254"/>
    <lineage>
        <taxon>Bacteria</taxon>
        <taxon>Pseudomonadati</taxon>
        <taxon>Bacteroidota</taxon>
        <taxon>Bacteroidia</taxon>
        <taxon>Bacteroidales</taxon>
        <taxon>Dysgonomonadaceae</taxon>
        <taxon>Dysgonomonas</taxon>
    </lineage>
</organism>
<keyword evidence="1" id="KW-0805">Transcription regulation</keyword>
<name>A0A4Y8L409_9BACT</name>
<dbReference type="Pfam" id="PF13424">
    <property type="entry name" value="TPR_12"/>
    <property type="match status" value="1"/>
</dbReference>
<evidence type="ECO:0000256" key="2">
    <source>
        <dbReference type="ARBA" id="ARBA00023125"/>
    </source>
</evidence>
<evidence type="ECO:0000256" key="4">
    <source>
        <dbReference type="PROSITE-ProRule" id="PRU00339"/>
    </source>
</evidence>
<dbReference type="SUPFAM" id="SSF46689">
    <property type="entry name" value="Homeodomain-like"/>
    <property type="match status" value="1"/>
</dbReference>
<evidence type="ECO:0000256" key="1">
    <source>
        <dbReference type="ARBA" id="ARBA00023015"/>
    </source>
</evidence>
<dbReference type="InterPro" id="IPR009057">
    <property type="entry name" value="Homeodomain-like_sf"/>
</dbReference>